<reference evidence="9 10" key="1">
    <citation type="submission" date="2024-04" db="EMBL/GenBank/DDBJ databases">
        <title>Tritrichomonas musculus Genome.</title>
        <authorList>
            <person name="Alves-Ferreira E."/>
            <person name="Grigg M."/>
            <person name="Lorenzi H."/>
            <person name="Galac M."/>
        </authorList>
    </citation>
    <scope>NUCLEOTIDE SEQUENCE [LARGE SCALE GENOMIC DNA]</scope>
    <source>
        <strain evidence="9 10">EAF2021</strain>
    </source>
</reference>
<evidence type="ECO:0008006" key="11">
    <source>
        <dbReference type="Google" id="ProtNLM"/>
    </source>
</evidence>
<dbReference type="InterPro" id="IPR006103">
    <property type="entry name" value="Glyco_hydro_2_cat"/>
</dbReference>
<protein>
    <recommendedName>
        <fullName evidence="11">Beta-galactosidase</fullName>
    </recommendedName>
</protein>
<feature type="domain" description="Glycoside hydrolase family 2 catalytic" evidence="6">
    <location>
        <begin position="245"/>
        <end position="443"/>
    </location>
</feature>
<dbReference type="Proteomes" id="UP001470230">
    <property type="component" value="Unassembled WGS sequence"/>
</dbReference>
<dbReference type="Pfam" id="PF00703">
    <property type="entry name" value="Glyco_hydro_2"/>
    <property type="match status" value="1"/>
</dbReference>
<feature type="compositionally biased region" description="Low complexity" evidence="4">
    <location>
        <begin position="424"/>
        <end position="434"/>
    </location>
</feature>
<evidence type="ECO:0000256" key="3">
    <source>
        <dbReference type="ARBA" id="ARBA00023295"/>
    </source>
</evidence>
<dbReference type="EMBL" id="JAPFFF010000003">
    <property type="protein sequence ID" value="KAK8894439.1"/>
    <property type="molecule type" value="Genomic_DNA"/>
</dbReference>
<organism evidence="9 10">
    <name type="scientific">Tritrichomonas musculus</name>
    <dbReference type="NCBI Taxonomy" id="1915356"/>
    <lineage>
        <taxon>Eukaryota</taxon>
        <taxon>Metamonada</taxon>
        <taxon>Parabasalia</taxon>
        <taxon>Tritrichomonadida</taxon>
        <taxon>Tritrichomonadidae</taxon>
        <taxon>Tritrichomonas</taxon>
    </lineage>
</organism>
<evidence type="ECO:0000259" key="7">
    <source>
        <dbReference type="Pfam" id="PF16355"/>
    </source>
</evidence>
<dbReference type="InterPro" id="IPR008979">
    <property type="entry name" value="Galactose-bd-like_sf"/>
</dbReference>
<dbReference type="Pfam" id="PF18565">
    <property type="entry name" value="Glyco_hydro2_C5"/>
    <property type="match status" value="1"/>
</dbReference>
<dbReference type="Gene3D" id="2.60.120.260">
    <property type="entry name" value="Galactose-binding domain-like"/>
    <property type="match status" value="1"/>
</dbReference>
<evidence type="ECO:0000256" key="4">
    <source>
        <dbReference type="SAM" id="MobiDB-lite"/>
    </source>
</evidence>
<evidence type="ECO:0000259" key="8">
    <source>
        <dbReference type="Pfam" id="PF18565"/>
    </source>
</evidence>
<keyword evidence="3" id="KW-0326">Glycosidase</keyword>
<feature type="domain" description="Glycoside hydrolase family 2 immunoglobulin-like beta-sandwich" evidence="5">
    <location>
        <begin position="159"/>
        <end position="238"/>
    </location>
</feature>
<dbReference type="SUPFAM" id="SSF51445">
    <property type="entry name" value="(Trans)glycosidases"/>
    <property type="match status" value="1"/>
</dbReference>
<dbReference type="SUPFAM" id="SSF49785">
    <property type="entry name" value="Galactose-binding domain-like"/>
    <property type="match status" value="1"/>
</dbReference>
<dbReference type="PANTHER" id="PTHR42732:SF1">
    <property type="entry name" value="BETA-MANNOSIDASE"/>
    <property type="match status" value="1"/>
</dbReference>
<dbReference type="InterPro" id="IPR040605">
    <property type="entry name" value="Glyco_hydro2_dom5"/>
</dbReference>
<feature type="domain" description="DUF4982" evidence="7">
    <location>
        <begin position="620"/>
        <end position="675"/>
    </location>
</feature>
<feature type="domain" description="Glycoside hydrolase family 2" evidence="8">
    <location>
        <begin position="701"/>
        <end position="786"/>
    </location>
</feature>
<gene>
    <name evidence="9" type="ORF">M9Y10_022873</name>
</gene>
<dbReference type="Pfam" id="PF02836">
    <property type="entry name" value="Glyco_hydro_2_C"/>
    <property type="match status" value="1"/>
</dbReference>
<dbReference type="Pfam" id="PF16355">
    <property type="entry name" value="DUF4982"/>
    <property type="match status" value="1"/>
</dbReference>
<comment type="caution">
    <text evidence="9">The sequence shown here is derived from an EMBL/GenBank/DDBJ whole genome shotgun (WGS) entry which is preliminary data.</text>
</comment>
<dbReference type="InterPro" id="IPR051913">
    <property type="entry name" value="GH2_Domain-Containing"/>
</dbReference>
<proteinExistence type="inferred from homology"/>
<dbReference type="Gene3D" id="2.60.40.10">
    <property type="entry name" value="Immunoglobulins"/>
    <property type="match status" value="3"/>
</dbReference>
<accession>A0ABR2KTL6</accession>
<dbReference type="PANTHER" id="PTHR42732">
    <property type="entry name" value="BETA-GALACTOSIDASE"/>
    <property type="match status" value="1"/>
</dbReference>
<keyword evidence="10" id="KW-1185">Reference proteome</keyword>
<dbReference type="InterPro" id="IPR017853">
    <property type="entry name" value="GH"/>
</dbReference>
<dbReference type="InterPro" id="IPR006102">
    <property type="entry name" value="Ig-like_GH2"/>
</dbReference>
<evidence type="ECO:0000259" key="5">
    <source>
        <dbReference type="Pfam" id="PF00703"/>
    </source>
</evidence>
<feature type="region of interest" description="Disordered" evidence="4">
    <location>
        <begin position="413"/>
        <end position="434"/>
    </location>
</feature>
<dbReference type="InterPro" id="IPR032311">
    <property type="entry name" value="DUF4982"/>
</dbReference>
<name>A0ABR2KTL6_9EUKA</name>
<evidence type="ECO:0000256" key="2">
    <source>
        <dbReference type="ARBA" id="ARBA00022801"/>
    </source>
</evidence>
<evidence type="ECO:0000256" key="1">
    <source>
        <dbReference type="ARBA" id="ARBA00007401"/>
    </source>
</evidence>
<dbReference type="SUPFAM" id="SSF49303">
    <property type="entry name" value="beta-Galactosidase/glucuronidase domain"/>
    <property type="match status" value="1"/>
</dbReference>
<comment type="similarity">
    <text evidence="1">Belongs to the glycosyl hydrolase 2 family.</text>
</comment>
<dbReference type="PRINTS" id="PR00132">
    <property type="entry name" value="GLHYDRLASE2"/>
</dbReference>
<evidence type="ECO:0000313" key="10">
    <source>
        <dbReference type="Proteomes" id="UP001470230"/>
    </source>
</evidence>
<sequence length="792" mass="89557">MKTSFNNGWTFFDSKGKTKIVDVPHDAMIEEERKADNPSGSNCAFFSGGNYTYEREFFVPDEWKTKIINFEFESIYRKSQVYINDKLAGECDYGYIPFWVGTKDLLNYGSSNKIQVKVHNNDQPNCRWYSGSGIYRPVWIWVQDPIRILPEGIRITTLSHSPAEIQITTKHEGGQISIEIFNKEKMQSILTTEGDNVKFVLPNAKLWSDEHPNLYICRVTLKEGEKTVESRDVTFGVRTISWSSKGLLINGQQTLLRGGCIHHDHGILGAKTYEKSERRRVRKLKEAGFNALRSSHNPASSALISACDEYGLYLMDETWDMWYKPKLQYDYALDFEKCFKHDIESMVNRDYNHPSVIFYSIGNEVAEPHEERGIHIEKEMIDLCHKLDQTRPVTLGFNIMIVLMATQGKSVFSGSNENKKKNEQQQQESQQPNLNSSEAFNMLTQQVGKQMNLAGNSPEADKASSPGLGLLDIAGYNYASGRYELDPEQHPNRVVIGSETFPSDIWHNWQMVKKYPHLIGDFMWTAWDYIGETGAGAWAYTNDAFGFSKPYPWLLADVGAFDILGNENAELGYAQIVWGTKKGPYLSVQPVNHQGIEPIKAVWRGTNALPSWSWKGCEGNDAKVEVFTDSEKVDLFLNGKKVGSQKVEEMKVLINIHYEYGVLEAVCFDADGKEVERTSLVSSNVNEQRISLIPEENEVTVNDIAYINVTICDSKGIVESNDDVKIKLDVQGGELLAFGSANPRTEERFDKGEYTTYYGRALAVVKCTQKGTVNVAAEDQKGRKATAQVHVI</sequence>
<evidence type="ECO:0000313" key="9">
    <source>
        <dbReference type="EMBL" id="KAK8894439.1"/>
    </source>
</evidence>
<dbReference type="InterPro" id="IPR006101">
    <property type="entry name" value="Glyco_hydro_2"/>
</dbReference>
<keyword evidence="2" id="KW-0378">Hydrolase</keyword>
<dbReference type="Gene3D" id="3.20.20.80">
    <property type="entry name" value="Glycosidases"/>
    <property type="match status" value="1"/>
</dbReference>
<dbReference type="InterPro" id="IPR036156">
    <property type="entry name" value="Beta-gal/glucu_dom_sf"/>
</dbReference>
<dbReference type="InterPro" id="IPR013783">
    <property type="entry name" value="Ig-like_fold"/>
</dbReference>
<evidence type="ECO:0000259" key="6">
    <source>
        <dbReference type="Pfam" id="PF02836"/>
    </source>
</evidence>